<dbReference type="InterPro" id="IPR006026">
    <property type="entry name" value="Peptidase_Metallo"/>
</dbReference>
<evidence type="ECO:0000256" key="3">
    <source>
        <dbReference type="ARBA" id="ARBA00022801"/>
    </source>
</evidence>
<dbReference type="GO" id="GO:0030198">
    <property type="term" value="P:extracellular matrix organization"/>
    <property type="evidence" value="ECO:0007669"/>
    <property type="project" value="TreeGrafter"/>
</dbReference>
<dbReference type="InterPro" id="IPR001818">
    <property type="entry name" value="Pept_M10_metallopeptidase"/>
</dbReference>
<reference evidence="8" key="1">
    <citation type="submission" date="2017-04" db="EMBL/GenBank/DDBJ databases">
        <authorList>
            <person name="Varghese N."/>
            <person name="Submissions S."/>
        </authorList>
    </citation>
    <scope>NUCLEOTIDE SEQUENCE [LARGE SCALE GENOMIC DNA]</scope>
    <source>
        <strain evidence="8">Ballard 720</strain>
    </source>
</reference>
<dbReference type="PANTHER" id="PTHR10201">
    <property type="entry name" value="MATRIX METALLOPROTEINASE"/>
    <property type="match status" value="1"/>
</dbReference>
<evidence type="ECO:0000256" key="4">
    <source>
        <dbReference type="ARBA" id="ARBA00022833"/>
    </source>
</evidence>
<dbReference type="OrthoDB" id="8685246at2"/>
<dbReference type="GO" id="GO:0031012">
    <property type="term" value="C:extracellular matrix"/>
    <property type="evidence" value="ECO:0007669"/>
    <property type="project" value="InterPro"/>
</dbReference>
<keyword evidence="3" id="KW-0378">Hydrolase</keyword>
<proteinExistence type="predicted"/>
<dbReference type="SMART" id="SM00235">
    <property type="entry name" value="ZnMc"/>
    <property type="match status" value="1"/>
</dbReference>
<dbReference type="SUPFAM" id="SSF55486">
    <property type="entry name" value="Metalloproteases ('zincins'), catalytic domain"/>
    <property type="match status" value="1"/>
</dbReference>
<dbReference type="GO" id="GO:0004222">
    <property type="term" value="F:metalloendopeptidase activity"/>
    <property type="evidence" value="ECO:0007669"/>
    <property type="project" value="InterPro"/>
</dbReference>
<dbReference type="Pfam" id="PF00413">
    <property type="entry name" value="Peptidase_M10"/>
    <property type="match status" value="1"/>
</dbReference>
<evidence type="ECO:0000256" key="1">
    <source>
        <dbReference type="ARBA" id="ARBA00022670"/>
    </source>
</evidence>
<evidence type="ECO:0000256" key="5">
    <source>
        <dbReference type="ARBA" id="ARBA00023049"/>
    </source>
</evidence>
<keyword evidence="5" id="KW-0482">Metalloprotease</keyword>
<gene>
    <name evidence="7" type="ORF">SAMN06295900_101184</name>
</gene>
<dbReference type="PANTHER" id="PTHR10201:SF323">
    <property type="entry name" value="MATRIX METALLOPROTEINASE-21"/>
    <property type="match status" value="1"/>
</dbReference>
<accession>A0A1X7CCR1</accession>
<evidence type="ECO:0000313" key="8">
    <source>
        <dbReference type="Proteomes" id="UP000192911"/>
    </source>
</evidence>
<keyword evidence="2" id="KW-0479">Metal-binding</keyword>
<dbReference type="STRING" id="28094.SAMN06295900_101184"/>
<dbReference type="PRINTS" id="PR00138">
    <property type="entry name" value="MATRIXIN"/>
</dbReference>
<dbReference type="EMBL" id="FXAH01000001">
    <property type="protein sequence ID" value="SME94204.1"/>
    <property type="molecule type" value="Genomic_DNA"/>
</dbReference>
<dbReference type="Proteomes" id="UP000192911">
    <property type="component" value="Unassembled WGS sequence"/>
</dbReference>
<evidence type="ECO:0000256" key="2">
    <source>
        <dbReference type="ARBA" id="ARBA00022723"/>
    </source>
</evidence>
<organism evidence="7 8">
    <name type="scientific">Trinickia caryophylli</name>
    <name type="common">Paraburkholderia caryophylli</name>
    <dbReference type="NCBI Taxonomy" id="28094"/>
    <lineage>
        <taxon>Bacteria</taxon>
        <taxon>Pseudomonadati</taxon>
        <taxon>Pseudomonadota</taxon>
        <taxon>Betaproteobacteria</taxon>
        <taxon>Burkholderiales</taxon>
        <taxon>Burkholderiaceae</taxon>
        <taxon>Trinickia</taxon>
    </lineage>
</organism>
<dbReference type="InterPro" id="IPR024079">
    <property type="entry name" value="MetalloPept_cat_dom_sf"/>
</dbReference>
<evidence type="ECO:0000313" key="7">
    <source>
        <dbReference type="EMBL" id="SME94204.1"/>
    </source>
</evidence>
<dbReference type="AlphaFoldDB" id="A0A1X7CCR1"/>
<feature type="domain" description="Peptidase metallopeptidase" evidence="6">
    <location>
        <begin position="780"/>
        <end position="938"/>
    </location>
</feature>
<evidence type="ECO:0000259" key="6">
    <source>
        <dbReference type="SMART" id="SM00235"/>
    </source>
</evidence>
<protein>
    <submittedName>
        <fullName evidence="7">Matrixin</fullName>
    </submittedName>
</protein>
<dbReference type="GO" id="GO:0006508">
    <property type="term" value="P:proteolysis"/>
    <property type="evidence" value="ECO:0007669"/>
    <property type="project" value="UniProtKB-KW"/>
</dbReference>
<dbReference type="InterPro" id="IPR021190">
    <property type="entry name" value="Pept_M10A"/>
</dbReference>
<keyword evidence="4" id="KW-0862">Zinc</keyword>
<name>A0A1X7CCR1_TRICW</name>
<dbReference type="Gene3D" id="3.40.390.10">
    <property type="entry name" value="Collagenase (Catalytic Domain)"/>
    <property type="match status" value="1"/>
</dbReference>
<dbReference type="GO" id="GO:0008270">
    <property type="term" value="F:zinc ion binding"/>
    <property type="evidence" value="ECO:0007669"/>
    <property type="project" value="InterPro"/>
</dbReference>
<dbReference type="GO" id="GO:0030574">
    <property type="term" value="P:collagen catabolic process"/>
    <property type="evidence" value="ECO:0007669"/>
    <property type="project" value="TreeGrafter"/>
</dbReference>
<sequence length="997" mass="99644">MGTFISVAGYTIGNLDGVTSVVDAANTYTANPSVGNRIAYEASLANEAAALTAMIPGEGMAFASYALAANIQNLAENHDSMTSDQIMSTEAAIAGDMVTIVGQGAVFLGLSEMSLNPIVGGSVITIGQVAEAVGTVLATVGASFDSDTITNIVTQQLTDSGLTQNSDGSYNPSSFSSSYFICDSSNASTMFSIAGSNNTSILQSSSELPSVTVTPSGVATVIVPSEGSEIVVTGSLNVEVVGSNNNISSQGAIITGSPVPSAAPGSINVSVIGDDNQVIGGSGSVVTSSGRGNAFDLTGSSVNVTSGDANIIGNENVIADTPGASSTLLGISGTGDLVYASSTNVNVSSGSSVTVTGSSDSISTTDARVTVVGANNDVSASSSTVTFVSGSTEELVTGSNNTINAGNSVTAQIDGNNESIIAQSGADITAAGLNDAVAGSYATINFVSGSSGELVLGSNDVINAGNSVTAQIDGNNESIIEQSGADITAAGFDDQVSGSYATINFVSGSGDELVTGSNDVINAGNSVTAQIDGNNENIIEQSAADITAAGFNDDVTANYATISFVSGSTGELIVGSYDLINASNSVTAQVDGNSEFISELSGADVTAAGAFDTVLASSATINFLSGSTNELIEGSNDIIGLGNSVTGEVVGNTDRIDGGTSDVIEVDGQYDSFYGSYDIIDYLGNATGDVITGAGDSLDFGSTGEDYGDDDYWDDDYGFYGLAGSDSVVQSAVNANIGVVAQYELNQGDYAEAVAAQLGLLQARQAAAGAAGGVGTAVAEGGTWGSNVITWSAEGGTQEYDVQIAQAFSTWAAASGLTFKEVGADDTADIRLSFADLDTADSAVAGYTTFQAKSGEIENASIELEDPSQDPLVAGADGQLTYTGTEATLDQMLLHEIGHALGLADNSDSNSIMYYELNAANRTLDATDTAGIQALYSEAPAAGGSAAVPSGSDTIVPVQLSNMLAALASFDPASSTASNTTIGGISQDETLLAASGY</sequence>
<keyword evidence="1" id="KW-0645">Protease</keyword>
<keyword evidence="8" id="KW-1185">Reference proteome</keyword>